<gene>
    <name evidence="23" type="ORF">CKAN_01494200</name>
</gene>
<dbReference type="GO" id="GO:0004674">
    <property type="term" value="F:protein serine/threonine kinase activity"/>
    <property type="evidence" value="ECO:0007669"/>
    <property type="project" value="UniProtKB-KW"/>
</dbReference>
<evidence type="ECO:0000256" key="3">
    <source>
        <dbReference type="ARBA" id="ARBA00022527"/>
    </source>
</evidence>
<evidence type="ECO:0000256" key="11">
    <source>
        <dbReference type="ARBA" id="ARBA00022840"/>
    </source>
</evidence>
<dbReference type="InterPro" id="IPR000719">
    <property type="entry name" value="Prot_kinase_dom"/>
</dbReference>
<dbReference type="Gene3D" id="3.30.200.20">
    <property type="entry name" value="Phosphorylase Kinase, domain 1"/>
    <property type="match status" value="2"/>
</dbReference>
<dbReference type="Pfam" id="PF00069">
    <property type="entry name" value="Pkinase"/>
    <property type="match status" value="1"/>
</dbReference>
<evidence type="ECO:0000256" key="8">
    <source>
        <dbReference type="ARBA" id="ARBA00022734"/>
    </source>
</evidence>
<dbReference type="SMART" id="SM00108">
    <property type="entry name" value="B_lectin"/>
    <property type="match status" value="3"/>
</dbReference>
<keyword evidence="7" id="KW-0732">Signal</keyword>
<dbReference type="SMART" id="SM00220">
    <property type="entry name" value="S_TKc"/>
    <property type="match status" value="1"/>
</dbReference>
<proteinExistence type="predicted"/>
<feature type="domain" description="Protein kinase" evidence="21">
    <location>
        <begin position="896"/>
        <end position="1168"/>
    </location>
</feature>
<feature type="domain" description="Bulb-type lectin" evidence="22">
    <location>
        <begin position="1616"/>
        <end position="1742"/>
    </location>
</feature>
<evidence type="ECO:0000256" key="12">
    <source>
        <dbReference type="ARBA" id="ARBA00022989"/>
    </source>
</evidence>
<organism evidence="23 24">
    <name type="scientific">Cinnamomum micranthum f. kanehirae</name>
    <dbReference type="NCBI Taxonomy" id="337451"/>
    <lineage>
        <taxon>Eukaryota</taxon>
        <taxon>Viridiplantae</taxon>
        <taxon>Streptophyta</taxon>
        <taxon>Embryophyta</taxon>
        <taxon>Tracheophyta</taxon>
        <taxon>Spermatophyta</taxon>
        <taxon>Magnoliopsida</taxon>
        <taxon>Magnoliidae</taxon>
        <taxon>Laurales</taxon>
        <taxon>Lauraceae</taxon>
        <taxon>Cinnamomum</taxon>
    </lineage>
</organism>
<evidence type="ECO:0000313" key="23">
    <source>
        <dbReference type="EMBL" id="RWR86060.1"/>
    </source>
</evidence>
<dbReference type="InterPro" id="IPR008271">
    <property type="entry name" value="Ser/Thr_kinase_AS"/>
</dbReference>
<evidence type="ECO:0000256" key="16">
    <source>
        <dbReference type="ARBA" id="ARBA00023180"/>
    </source>
</evidence>
<feature type="domain" description="Bulb-type lectin" evidence="22">
    <location>
        <begin position="1170"/>
        <end position="1285"/>
    </location>
</feature>
<feature type="transmembrane region" description="Helical" evidence="20">
    <location>
        <begin position="251"/>
        <end position="274"/>
    </location>
</feature>
<dbReference type="InterPro" id="IPR036426">
    <property type="entry name" value="Bulb-type_lectin_dom_sf"/>
</dbReference>
<sequence length="2000" mass="224210">MQSDGNLVLYPWEQLDVTIPENQRVNSTNSTIKLLLHIPSSSNRGTRVYRATLDPDGIFRWYSHNFERNNSSMESTDVTQFDNKCQVKGTSEINSYCTHIGAQHDCLNLPGYKFKDPSQRQMGCFRNFSKEDCTGKNDRMTYSIFPLKNTVWQDSSYKISTSNIEEDCKDKCLGDSNYGAAIFDGTETKCKKMKIPLKYGRTDKSDSTTTFVKVGRGSLSKGSPVNINKTVFCNSTIFIEIERKSQSHKEIVTVSVTLATCLTFIFAIVNFLIYRRQKRHYRNMSEERNLGLSEEIVLQSYSYNELQKATRNFSEELGKGTFRRVYKGAISSGTRITAVKRLEKVVEEGEREFREEMRAIGRTRQRNLVGLMDFCDEGSSRLLARKLGELLGGEVEVRMLKRMVKVRLWCIQNEPALHPSMKNVTLFPATKNASWLSPSGLFAFGFYNQGSGFAVGVWLETRPNKTIVWTANRDDPPVPPSTKLQLTGGGLLLQIPGSRDKNISGYISSSPATSASLLDSGNFILYDSRSEIIWETFDFPTDTILAGQKLFKGNQLVSSISDTNHSTGRYRMNMQEDENLVLYSMGTVDTPENAYWASMTVGRTEIMSLYLNISGYIGLVDSSNSTIMQLLGKPLGSRNGTIVYRATLDTDGIFRRYSHNFKRNNFSVERDDVTPVSIKCLVKGICGINSYCTLDAAKYDCFCLPGYKFKDPNQQLMGCYRNFSDEDCMGKKDRMTYFISPERNMTWQDNSYEIVPSNSEEDCKAKCLGDCFCGAAVFNGQNCSKLRIPLKYGRRDTSISATTLIKVGKESPVNTNTNETVFTEIERKSGSHKGILIVSVTLATCLTFIFAIAILLVSKHDKRQHYRKMLEERSLAMNEEIVLQSYSYSELQKATSNFSEELGKGAFGTVYKGAISNGTRIIAVKKLQKVVEEGEREFRREMRAIGRTHHRNLVRLIGFCDEGSSRLLVYEYMSNGTLADLLFKAERQLDWNERVRIALDVATGIHYLHEDCEPHIIHCDIKPENILMDDSWTAKISDFGLAKLLMPNQTRTFTGIRGTRGYLAPEWHKNMPISVKTDVYSYGMVLLEIICCRRNIKLEVPCDQLILYEWVYNCFVARKLGELLGGEEVEVKMLERMVKVGLWCIQNEPHLRPTMKNVILMLEGNMEIPIPPSPTSSSIPTSWLSPSGLFAFGFYNQGNGFAVGIWLATSSNQTIVWTANRDDPPVPPSTKLLLTGGGLVVQTPGSPDKNISGHISSSVSYASLLDSGNFVLYNSSSHIIWETFDFPTDTILASQQLSPRNQLVSSISDTNHSTGRFRIKMQEDGNLVSYSVGTSDTGDDAYWASNTDVMRETMFLYLNISGSISLTNSSNFIIENLLEEPVSSSSGRTVYRATLDTDGIFRRYSHTFGSYNVSVESTDVTPVRNKCVVKGICGINSYCTQMDANYVCVCLTGYEFKDPKQRLMGCLRNFSNEDCMGKKDRMTYSMSPEKNMTWQDSSYETLPSNSEEDCKDKCLGDCLCGAAMFDGQNCSKLRIPLKFGRRDTSVSETTLIKVGKESPVNINQAVFHNSTNFTEIKREGQSHKDILIVSVTLATCLTFIFAIAILLISKHKKRHYRKMLEGKNLGSNSSLTPTTKPASWVSPSGLFAIGFYKQGDGFALGIWLRTSPNKTVVWTANRDDPPVPSSTKLLLTNGGLLLKIPGSQYITISGYVSSTAASASLLDSGNFPLNDFDSNIIWQTFESPTDTILAGQKFESGQLFLSITDTNHSTGWFLLRMQSDGTLVLYPPGTVNTDENSYWSTRTYGIGIQGLLSLYLNASGFISLVYGTTSTIMQLLGSPSRTSIHRATLDPYGIFRRYSHKFEGNNSSLESTDVTQFDDKYIVKGTCEINSYCTPMDAQYDCFCLPGFKFKDPNQHQMGCFVNFSEADCIGKKDGMTYSISPLKNTVWLDNNYEILSSNSEEDCKEKCLGGCFCGAAIFYGRNCKKMRIPLKNGEQSHQS</sequence>
<evidence type="ECO:0000256" key="9">
    <source>
        <dbReference type="ARBA" id="ARBA00022741"/>
    </source>
</evidence>
<keyword evidence="13 20" id="KW-0472">Membrane</keyword>
<dbReference type="GO" id="GO:0030246">
    <property type="term" value="F:carbohydrate binding"/>
    <property type="evidence" value="ECO:0007669"/>
    <property type="project" value="UniProtKB-KW"/>
</dbReference>
<dbReference type="FunFam" id="1.10.510.10:FF:000237">
    <property type="entry name" value="G-type lectin S-receptor-like serine/threonine-protein kinase"/>
    <property type="match status" value="1"/>
</dbReference>
<dbReference type="InterPro" id="IPR001480">
    <property type="entry name" value="Bulb-type_lectin_dom"/>
</dbReference>
<dbReference type="InterPro" id="IPR017441">
    <property type="entry name" value="Protein_kinase_ATP_BS"/>
</dbReference>
<keyword evidence="24" id="KW-1185">Reference proteome</keyword>
<evidence type="ECO:0000256" key="1">
    <source>
        <dbReference type="ARBA" id="ARBA00004479"/>
    </source>
</evidence>
<evidence type="ECO:0000256" key="18">
    <source>
        <dbReference type="ARBA" id="ARBA00048679"/>
    </source>
</evidence>
<comment type="subcellular location">
    <subcellularLocation>
        <location evidence="1">Membrane</location>
        <topology evidence="1">Single-pass type I membrane protein</topology>
    </subcellularLocation>
</comment>
<evidence type="ECO:0000256" key="7">
    <source>
        <dbReference type="ARBA" id="ARBA00022729"/>
    </source>
</evidence>
<dbReference type="GO" id="GO:0005524">
    <property type="term" value="F:ATP binding"/>
    <property type="evidence" value="ECO:0007669"/>
    <property type="project" value="UniProtKB-UniRule"/>
</dbReference>
<keyword evidence="3" id="KW-0723">Serine/threonine-protein kinase</keyword>
<evidence type="ECO:0000256" key="6">
    <source>
        <dbReference type="ARBA" id="ARBA00022692"/>
    </source>
</evidence>
<dbReference type="SUPFAM" id="SSF51110">
    <property type="entry name" value="alpha-D-mannose-specific plant lectins"/>
    <property type="match status" value="5"/>
</dbReference>
<evidence type="ECO:0000256" key="14">
    <source>
        <dbReference type="ARBA" id="ARBA00023157"/>
    </source>
</evidence>
<dbReference type="EMBL" id="QPKB01000005">
    <property type="protein sequence ID" value="RWR86060.1"/>
    <property type="molecule type" value="Genomic_DNA"/>
</dbReference>
<feature type="binding site" evidence="19">
    <location>
        <position position="926"/>
    </location>
    <ligand>
        <name>ATP</name>
        <dbReference type="ChEBI" id="CHEBI:30616"/>
    </ligand>
</feature>
<evidence type="ECO:0000256" key="19">
    <source>
        <dbReference type="PROSITE-ProRule" id="PRU10141"/>
    </source>
</evidence>
<dbReference type="Pfam" id="PF01453">
    <property type="entry name" value="B_lectin"/>
    <property type="match status" value="3"/>
</dbReference>
<dbReference type="PROSITE" id="PS00108">
    <property type="entry name" value="PROTEIN_KINASE_ST"/>
    <property type="match status" value="1"/>
</dbReference>
<feature type="transmembrane region" description="Helical" evidence="20">
    <location>
        <begin position="835"/>
        <end position="857"/>
    </location>
</feature>
<dbReference type="PANTHER" id="PTHR47976">
    <property type="entry name" value="G-TYPE LECTIN S-RECEPTOR-LIKE SERINE/THREONINE-PROTEIN KINASE SD2-5"/>
    <property type="match status" value="1"/>
</dbReference>
<comment type="catalytic activity">
    <reaction evidence="17">
        <text>L-threonyl-[protein] + ATP = O-phospho-L-threonyl-[protein] + ADP + H(+)</text>
        <dbReference type="Rhea" id="RHEA:46608"/>
        <dbReference type="Rhea" id="RHEA-COMP:11060"/>
        <dbReference type="Rhea" id="RHEA-COMP:11605"/>
        <dbReference type="ChEBI" id="CHEBI:15378"/>
        <dbReference type="ChEBI" id="CHEBI:30013"/>
        <dbReference type="ChEBI" id="CHEBI:30616"/>
        <dbReference type="ChEBI" id="CHEBI:61977"/>
        <dbReference type="ChEBI" id="CHEBI:456216"/>
        <dbReference type="EC" id="2.7.11.1"/>
    </reaction>
</comment>
<evidence type="ECO:0000256" key="20">
    <source>
        <dbReference type="SAM" id="Phobius"/>
    </source>
</evidence>
<evidence type="ECO:0000256" key="5">
    <source>
        <dbReference type="ARBA" id="ARBA00022679"/>
    </source>
</evidence>
<evidence type="ECO:0000256" key="13">
    <source>
        <dbReference type="ARBA" id="ARBA00023136"/>
    </source>
</evidence>
<protein>
    <recommendedName>
        <fullName evidence="2">non-specific serine/threonine protein kinase</fullName>
        <ecNumber evidence="2">2.7.11.1</ecNumber>
    </recommendedName>
</protein>
<keyword evidence="5" id="KW-0808">Transferase</keyword>
<dbReference type="Proteomes" id="UP000283530">
    <property type="component" value="Unassembled WGS sequence"/>
</dbReference>
<keyword evidence="9 19" id="KW-0547">Nucleotide-binding</keyword>
<dbReference type="InterPro" id="IPR011009">
    <property type="entry name" value="Kinase-like_dom_sf"/>
</dbReference>
<evidence type="ECO:0000256" key="17">
    <source>
        <dbReference type="ARBA" id="ARBA00047899"/>
    </source>
</evidence>
<comment type="catalytic activity">
    <reaction evidence="18">
        <text>L-seryl-[protein] + ATP = O-phospho-L-seryl-[protein] + ADP + H(+)</text>
        <dbReference type="Rhea" id="RHEA:17989"/>
        <dbReference type="Rhea" id="RHEA-COMP:9863"/>
        <dbReference type="Rhea" id="RHEA-COMP:11604"/>
        <dbReference type="ChEBI" id="CHEBI:15378"/>
        <dbReference type="ChEBI" id="CHEBI:29999"/>
        <dbReference type="ChEBI" id="CHEBI:30616"/>
        <dbReference type="ChEBI" id="CHEBI:83421"/>
        <dbReference type="ChEBI" id="CHEBI:456216"/>
        <dbReference type="EC" id="2.7.11.1"/>
    </reaction>
</comment>
<keyword evidence="8 23" id="KW-0430">Lectin</keyword>
<evidence type="ECO:0000256" key="4">
    <source>
        <dbReference type="ARBA" id="ARBA00022536"/>
    </source>
</evidence>
<dbReference type="PROSITE" id="PS00107">
    <property type="entry name" value="PROTEIN_KINASE_ATP"/>
    <property type="match status" value="1"/>
</dbReference>
<name>A0A443P5K6_9MAGN</name>
<dbReference type="FunFam" id="3.30.200.20:FF:000059">
    <property type="entry name" value="S-receptor-like serine/threonine-protein kinase"/>
    <property type="match status" value="1"/>
</dbReference>
<evidence type="ECO:0000313" key="24">
    <source>
        <dbReference type="Proteomes" id="UP000283530"/>
    </source>
</evidence>
<dbReference type="PROSITE" id="PS50011">
    <property type="entry name" value="PROTEIN_KINASE_DOM"/>
    <property type="match status" value="1"/>
</dbReference>
<evidence type="ECO:0000256" key="2">
    <source>
        <dbReference type="ARBA" id="ARBA00012513"/>
    </source>
</evidence>
<keyword evidence="12 20" id="KW-1133">Transmembrane helix</keyword>
<keyword evidence="4" id="KW-0245">EGF-like domain</keyword>
<dbReference type="STRING" id="337451.A0A443P5K6"/>
<keyword evidence="11 19" id="KW-0067">ATP-binding</keyword>
<keyword evidence="6 20" id="KW-0812">Transmembrane</keyword>
<dbReference type="Gene3D" id="1.10.510.10">
    <property type="entry name" value="Transferase(Phosphotransferase) domain 1"/>
    <property type="match status" value="1"/>
</dbReference>
<dbReference type="PROSITE" id="PS50927">
    <property type="entry name" value="BULB_LECTIN"/>
    <property type="match status" value="3"/>
</dbReference>
<evidence type="ECO:0000259" key="21">
    <source>
        <dbReference type="PROSITE" id="PS50011"/>
    </source>
</evidence>
<evidence type="ECO:0000256" key="15">
    <source>
        <dbReference type="ARBA" id="ARBA00023170"/>
    </source>
</evidence>
<feature type="transmembrane region" description="Helical" evidence="20">
    <location>
        <begin position="1586"/>
        <end position="1609"/>
    </location>
</feature>
<keyword evidence="16" id="KW-0325">Glycoprotein</keyword>
<evidence type="ECO:0000256" key="10">
    <source>
        <dbReference type="ARBA" id="ARBA00022777"/>
    </source>
</evidence>
<accession>A0A443P5K6</accession>
<feature type="domain" description="Bulb-type lectin" evidence="22">
    <location>
        <begin position="421"/>
        <end position="538"/>
    </location>
</feature>
<dbReference type="SUPFAM" id="SSF56112">
    <property type="entry name" value="Protein kinase-like (PK-like)"/>
    <property type="match status" value="2"/>
</dbReference>
<keyword evidence="10 23" id="KW-0418">Kinase</keyword>
<dbReference type="CDD" id="cd00028">
    <property type="entry name" value="B_lectin"/>
    <property type="match status" value="1"/>
</dbReference>
<comment type="caution">
    <text evidence="23">The sequence shown here is derived from an EMBL/GenBank/DDBJ whole genome shotgun (WGS) entry which is preliminary data.</text>
</comment>
<dbReference type="Gene3D" id="2.90.10.10">
    <property type="entry name" value="Bulb-type lectin domain"/>
    <property type="match status" value="6"/>
</dbReference>
<dbReference type="FunFam" id="2.90.10.10:FF:000026">
    <property type="entry name" value="Serine/threonine-protein kinase"/>
    <property type="match status" value="3"/>
</dbReference>
<dbReference type="OrthoDB" id="10448864at2759"/>
<keyword evidence="14" id="KW-1015">Disulfide bond</keyword>
<reference evidence="23 24" key="1">
    <citation type="journal article" date="2019" name="Nat. Plants">
        <title>Stout camphor tree genome fills gaps in understanding of flowering plant genome evolution.</title>
        <authorList>
            <person name="Chaw S.M."/>
            <person name="Liu Y.C."/>
            <person name="Wu Y.W."/>
            <person name="Wang H.Y."/>
            <person name="Lin C.I."/>
            <person name="Wu C.S."/>
            <person name="Ke H.M."/>
            <person name="Chang L.Y."/>
            <person name="Hsu C.Y."/>
            <person name="Yang H.T."/>
            <person name="Sudianto E."/>
            <person name="Hsu M.H."/>
            <person name="Wu K.P."/>
            <person name="Wang L.N."/>
            <person name="Leebens-Mack J.H."/>
            <person name="Tsai I.J."/>
        </authorList>
    </citation>
    <scope>NUCLEOTIDE SEQUENCE [LARGE SCALE GENOMIC DNA]</scope>
    <source>
        <strain evidence="24">cv. Chaw 1501</strain>
        <tissue evidence="23">Young leaves</tissue>
    </source>
</reference>
<dbReference type="InterPro" id="IPR051343">
    <property type="entry name" value="G-type_lectin_kinases/EP1-like"/>
</dbReference>
<dbReference type="SMART" id="SM00473">
    <property type="entry name" value="PAN_AP"/>
    <property type="match status" value="3"/>
</dbReference>
<dbReference type="PANTHER" id="PTHR47976:SF27">
    <property type="entry name" value="RECEPTOR-LIKE SERINE_THREONINE-PROTEIN KINASE"/>
    <property type="match status" value="1"/>
</dbReference>
<dbReference type="EC" id="2.7.11.1" evidence="2"/>
<keyword evidence="15 23" id="KW-0675">Receptor</keyword>
<dbReference type="GO" id="GO:0016020">
    <property type="term" value="C:membrane"/>
    <property type="evidence" value="ECO:0007669"/>
    <property type="project" value="UniProtKB-SubCell"/>
</dbReference>
<dbReference type="InterPro" id="IPR003609">
    <property type="entry name" value="Pan_app"/>
</dbReference>
<evidence type="ECO:0000259" key="22">
    <source>
        <dbReference type="PROSITE" id="PS50927"/>
    </source>
</evidence>